<dbReference type="Gene3D" id="2.60.40.1970">
    <property type="entry name" value="YEATS domain"/>
    <property type="match status" value="1"/>
</dbReference>
<evidence type="ECO:0000256" key="3">
    <source>
        <dbReference type="SAM" id="MobiDB-lite"/>
    </source>
</evidence>
<evidence type="ECO:0000259" key="4">
    <source>
        <dbReference type="PROSITE" id="PS51037"/>
    </source>
</evidence>
<dbReference type="GO" id="GO:0005634">
    <property type="term" value="C:nucleus"/>
    <property type="evidence" value="ECO:0007669"/>
    <property type="project" value="UniProtKB-SubCell"/>
</dbReference>
<dbReference type="InterPro" id="IPR055129">
    <property type="entry name" value="YEATS_dom"/>
</dbReference>
<gene>
    <name evidence="5" type="ORF">GP486_007487</name>
</gene>
<dbReference type="CDD" id="cd16905">
    <property type="entry name" value="YEATS_Taf14_like"/>
    <property type="match status" value="1"/>
</dbReference>
<evidence type="ECO:0000313" key="5">
    <source>
        <dbReference type="EMBL" id="KAH0551182.1"/>
    </source>
</evidence>
<evidence type="ECO:0000256" key="1">
    <source>
        <dbReference type="ARBA" id="ARBA00023242"/>
    </source>
</evidence>
<dbReference type="InterPro" id="IPR038704">
    <property type="entry name" value="YEAST_sf"/>
</dbReference>
<feature type="non-terminal residue" evidence="5">
    <location>
        <position position="1"/>
    </location>
</feature>
<dbReference type="Pfam" id="PF03366">
    <property type="entry name" value="YEATS"/>
    <property type="match status" value="1"/>
</dbReference>
<evidence type="ECO:0000313" key="6">
    <source>
        <dbReference type="Proteomes" id="UP000750711"/>
    </source>
</evidence>
<dbReference type="PIRSF" id="PIRSF016551">
    <property type="entry name" value="SAS5/TFIID_14"/>
    <property type="match status" value="1"/>
</dbReference>
<accession>A0A9P8IFQ9</accession>
<feature type="region of interest" description="Disordered" evidence="3">
    <location>
        <begin position="115"/>
        <end position="150"/>
    </location>
</feature>
<feature type="domain" description="YEATS" evidence="4">
    <location>
        <begin position="1"/>
        <end position="111"/>
    </location>
</feature>
<dbReference type="InterPro" id="IPR016665">
    <property type="entry name" value="Sas5/TAF14"/>
</dbReference>
<name>A0A9P8IFQ9_9PEZI</name>
<dbReference type="EMBL" id="JAGHQM010002144">
    <property type="protein sequence ID" value="KAH0551182.1"/>
    <property type="molecule type" value="Genomic_DNA"/>
</dbReference>
<comment type="caution">
    <text evidence="5">The sequence shown here is derived from an EMBL/GenBank/DDBJ whole genome shotgun (WGS) entry which is preliminary data.</text>
</comment>
<sequence>MEGFPMRSWSIRIYLLNEQGEEIPASLFEKVTYKLHPTFSNPVRTIKSPPFLLKEEGWGEFDMEIVFHPVEKSGEHSIAHDLNFQKETYDAKHTLTFKNPKPAFLKALAESGPVPGDAQDIGNGAGASASSKRTADSHKSKKKGTKTIDMDKLADGLQKLQEDDLLQVVQMVHDNKAPDTYIKNDVE</sequence>
<dbReference type="GO" id="GO:0000785">
    <property type="term" value="C:chromatin"/>
    <property type="evidence" value="ECO:0007669"/>
    <property type="project" value="UniProtKB-ARBA"/>
</dbReference>
<dbReference type="AlphaFoldDB" id="A0A9P8IFQ9"/>
<comment type="subcellular location">
    <subcellularLocation>
        <location evidence="2">Nucleus</location>
    </subcellularLocation>
</comment>
<dbReference type="GO" id="GO:0006355">
    <property type="term" value="P:regulation of DNA-templated transcription"/>
    <property type="evidence" value="ECO:0007669"/>
    <property type="project" value="InterPro"/>
</dbReference>
<proteinExistence type="predicted"/>
<dbReference type="InterPro" id="IPR005033">
    <property type="entry name" value="YEATS"/>
</dbReference>
<keyword evidence="1 2" id="KW-0539">Nucleus</keyword>
<dbReference type="Proteomes" id="UP000750711">
    <property type="component" value="Unassembled WGS sequence"/>
</dbReference>
<evidence type="ECO:0000256" key="2">
    <source>
        <dbReference type="PROSITE-ProRule" id="PRU00376"/>
    </source>
</evidence>
<organism evidence="5 6">
    <name type="scientific">Trichoglossum hirsutum</name>
    <dbReference type="NCBI Taxonomy" id="265104"/>
    <lineage>
        <taxon>Eukaryota</taxon>
        <taxon>Fungi</taxon>
        <taxon>Dikarya</taxon>
        <taxon>Ascomycota</taxon>
        <taxon>Pezizomycotina</taxon>
        <taxon>Geoglossomycetes</taxon>
        <taxon>Geoglossales</taxon>
        <taxon>Geoglossaceae</taxon>
        <taxon>Trichoglossum</taxon>
    </lineage>
</organism>
<keyword evidence="6" id="KW-1185">Reference proteome</keyword>
<reference evidence="5" key="1">
    <citation type="submission" date="2021-03" db="EMBL/GenBank/DDBJ databases">
        <title>Comparative genomics and phylogenomic investigation of the class Geoglossomycetes provide insights into ecological specialization and systematics.</title>
        <authorList>
            <person name="Melie T."/>
            <person name="Pirro S."/>
            <person name="Miller A.N."/>
            <person name="Quandt A."/>
        </authorList>
    </citation>
    <scope>NUCLEOTIDE SEQUENCE</scope>
    <source>
        <strain evidence="5">CAQ_001_2017</strain>
    </source>
</reference>
<dbReference type="PANTHER" id="PTHR23195">
    <property type="entry name" value="YEATS DOMAIN"/>
    <property type="match status" value="1"/>
</dbReference>
<dbReference type="PROSITE" id="PS51037">
    <property type="entry name" value="YEATS"/>
    <property type="match status" value="1"/>
</dbReference>
<protein>
    <recommendedName>
        <fullName evidence="4">YEATS domain-containing protein</fullName>
    </recommendedName>
</protein>